<dbReference type="InterPro" id="IPR036322">
    <property type="entry name" value="WD40_repeat_dom_sf"/>
</dbReference>
<feature type="repeat" description="WD" evidence="7">
    <location>
        <begin position="55"/>
        <end position="86"/>
    </location>
</feature>
<dbReference type="InterPro" id="IPR015943">
    <property type="entry name" value="WD40/YVTN_repeat-like_dom_sf"/>
</dbReference>
<dbReference type="VEuPathDB" id="TriTrypDB:TcIL3000_10_4530"/>
<dbReference type="InterPro" id="IPR057411">
    <property type="entry name" value="TPR_IFT122"/>
</dbReference>
<evidence type="ECO:0000259" key="9">
    <source>
        <dbReference type="Pfam" id="PF23381"/>
    </source>
</evidence>
<reference evidence="11" key="1">
    <citation type="journal article" date="2012" name="Proc. Natl. Acad. Sci. U.S.A.">
        <title>Antigenic diversity is generated by distinct evolutionary mechanisms in African trypanosome species.</title>
        <authorList>
            <person name="Jackson A.P."/>
            <person name="Berry A."/>
            <person name="Aslett M."/>
            <person name="Allison H.C."/>
            <person name="Burton P."/>
            <person name="Vavrova-Anderson J."/>
            <person name="Brown R."/>
            <person name="Browne H."/>
            <person name="Corton N."/>
            <person name="Hauser H."/>
            <person name="Gamble J."/>
            <person name="Gilderthorp R."/>
            <person name="Marcello L."/>
            <person name="McQuillan J."/>
            <person name="Otto T.D."/>
            <person name="Quail M.A."/>
            <person name="Sanders M.J."/>
            <person name="van Tonder A."/>
            <person name="Ginger M.L."/>
            <person name="Field M.C."/>
            <person name="Barry J.D."/>
            <person name="Hertz-Fowler C."/>
            <person name="Berriman M."/>
        </authorList>
    </citation>
    <scope>NUCLEOTIDE SEQUENCE</scope>
    <source>
        <strain evidence="11">IL3000</strain>
    </source>
</reference>
<dbReference type="PROSITE" id="PS50082">
    <property type="entry name" value="WD_REPEATS_2"/>
    <property type="match status" value="1"/>
</dbReference>
<dbReference type="Pfam" id="PF23377">
    <property type="entry name" value="Beta-prop_IFT122_2nd"/>
    <property type="match status" value="1"/>
</dbReference>
<evidence type="ECO:0000259" key="8">
    <source>
        <dbReference type="Pfam" id="PF23377"/>
    </source>
</evidence>
<evidence type="ECO:0000256" key="2">
    <source>
        <dbReference type="ARBA" id="ARBA00019442"/>
    </source>
</evidence>
<name>G0UWC4_TRYCI</name>
<dbReference type="Gene3D" id="2.130.10.10">
    <property type="entry name" value="YVTN repeat-like/Quinoprotein amine dehydrogenase"/>
    <property type="match status" value="2"/>
</dbReference>
<feature type="domain" description="IFT122 first beta-propeller" evidence="9">
    <location>
        <begin position="24"/>
        <end position="189"/>
    </location>
</feature>
<evidence type="ECO:0000256" key="6">
    <source>
        <dbReference type="ARBA" id="ARBA00023273"/>
    </source>
</evidence>
<evidence type="ECO:0000256" key="5">
    <source>
        <dbReference type="ARBA" id="ARBA00023069"/>
    </source>
</evidence>
<dbReference type="PROSITE" id="PS50294">
    <property type="entry name" value="WD_REPEATS_REGION"/>
    <property type="match status" value="1"/>
</dbReference>
<dbReference type="InterPro" id="IPR039857">
    <property type="entry name" value="Ift122/121"/>
</dbReference>
<evidence type="ECO:0000256" key="1">
    <source>
        <dbReference type="ARBA" id="ARBA00004138"/>
    </source>
</evidence>
<keyword evidence="5" id="KW-0969">Cilium</keyword>
<accession>G0UWC4</accession>
<feature type="domain" description="Intraflagellar transport protein 122 homolog TPR" evidence="10">
    <location>
        <begin position="564"/>
        <end position="944"/>
    </location>
</feature>
<feature type="domain" description="IFT122 first beta-propeller" evidence="9">
    <location>
        <begin position="192"/>
        <end position="289"/>
    </location>
</feature>
<dbReference type="GO" id="GO:1905515">
    <property type="term" value="P:non-motile cilium assembly"/>
    <property type="evidence" value="ECO:0007669"/>
    <property type="project" value="TreeGrafter"/>
</dbReference>
<dbReference type="GO" id="GO:0097730">
    <property type="term" value="C:non-motile cilium"/>
    <property type="evidence" value="ECO:0007669"/>
    <property type="project" value="TreeGrafter"/>
</dbReference>
<keyword evidence="6" id="KW-0966">Cell projection</keyword>
<dbReference type="GO" id="GO:0035721">
    <property type="term" value="P:intraciliary retrograde transport"/>
    <property type="evidence" value="ECO:0007669"/>
    <property type="project" value="TreeGrafter"/>
</dbReference>
<dbReference type="AlphaFoldDB" id="G0UWC4"/>
<gene>
    <name evidence="11" type="ORF">TCIL3000_10_4530</name>
</gene>
<dbReference type="Gene3D" id="1.25.40.470">
    <property type="match status" value="1"/>
</dbReference>
<dbReference type="InterPro" id="IPR001680">
    <property type="entry name" value="WD40_rpt"/>
</dbReference>
<dbReference type="PANTHER" id="PTHR12764">
    <property type="entry name" value="WD REPEAT DOMAIN-RELATED"/>
    <property type="match status" value="1"/>
</dbReference>
<dbReference type="PANTHER" id="PTHR12764:SF4">
    <property type="entry name" value="INTRAFLAGELLAR TRANSPORT PROTEIN 122 HOMOLOG"/>
    <property type="match status" value="1"/>
</dbReference>
<comment type="subcellular location">
    <subcellularLocation>
        <location evidence="1">Cell projection</location>
        <location evidence="1">Cilium</location>
    </subcellularLocation>
</comment>
<dbReference type="FunFam" id="1.25.40.470:FF:000029">
    <property type="entry name" value="Intraflagellar transport protein 122"/>
    <property type="match status" value="1"/>
</dbReference>
<dbReference type="Pfam" id="PF25295">
    <property type="entry name" value="TPR_IFT122"/>
    <property type="match status" value="1"/>
</dbReference>
<dbReference type="SMART" id="SM00320">
    <property type="entry name" value="WD40"/>
    <property type="match status" value="7"/>
</dbReference>
<organism evidence="11">
    <name type="scientific">Trypanosoma congolense (strain IL3000)</name>
    <dbReference type="NCBI Taxonomy" id="1068625"/>
    <lineage>
        <taxon>Eukaryota</taxon>
        <taxon>Discoba</taxon>
        <taxon>Euglenozoa</taxon>
        <taxon>Kinetoplastea</taxon>
        <taxon>Metakinetoplastina</taxon>
        <taxon>Trypanosomatida</taxon>
        <taxon>Trypanosomatidae</taxon>
        <taxon>Trypanosoma</taxon>
        <taxon>Nannomonas</taxon>
    </lineage>
</organism>
<evidence type="ECO:0000259" key="10">
    <source>
        <dbReference type="Pfam" id="PF25295"/>
    </source>
</evidence>
<evidence type="ECO:0000256" key="4">
    <source>
        <dbReference type="ARBA" id="ARBA00022737"/>
    </source>
</evidence>
<dbReference type="InterPro" id="IPR056152">
    <property type="entry name" value="Beta-prop_IFT122_2nd"/>
</dbReference>
<dbReference type="GO" id="GO:0030991">
    <property type="term" value="C:intraciliary transport particle A"/>
    <property type="evidence" value="ECO:0007669"/>
    <property type="project" value="TreeGrafter"/>
</dbReference>
<evidence type="ECO:0000256" key="3">
    <source>
        <dbReference type="ARBA" id="ARBA00022574"/>
    </source>
</evidence>
<evidence type="ECO:0000313" key="11">
    <source>
        <dbReference type="EMBL" id="CCC93690.1"/>
    </source>
</evidence>
<dbReference type="EMBL" id="HE575323">
    <property type="protein sequence ID" value="CCC93690.1"/>
    <property type="molecule type" value="Genomic_DNA"/>
</dbReference>
<proteinExistence type="predicted"/>
<dbReference type="GO" id="GO:0061512">
    <property type="term" value="P:protein localization to cilium"/>
    <property type="evidence" value="ECO:0007669"/>
    <property type="project" value="TreeGrafter"/>
</dbReference>
<feature type="domain" description="IFT122 second beta-propeller" evidence="8">
    <location>
        <begin position="299"/>
        <end position="553"/>
    </location>
</feature>
<dbReference type="InterPro" id="IPR056153">
    <property type="entry name" value="Beta-prop_IFT122_1st"/>
</dbReference>
<keyword evidence="4" id="KW-0677">Repeat</keyword>
<protein>
    <recommendedName>
        <fullName evidence="2">Intraflagellar transport protein 122 homolog</fullName>
    </recommendedName>
</protein>
<dbReference type="SUPFAM" id="SSF50978">
    <property type="entry name" value="WD40 repeat-like"/>
    <property type="match status" value="2"/>
</dbReference>
<keyword evidence="3 7" id="KW-0853">WD repeat</keyword>
<evidence type="ECO:0000256" key="7">
    <source>
        <dbReference type="PROSITE-ProRule" id="PRU00221"/>
    </source>
</evidence>
<sequence length="1242" mass="139362">MITAEKWSAASGRENEPNPPVYCLSFHPNGDKVVATCGLRVVVYDCTTGAIRLSLKGHTDNVYAVTCFSDGKYFASGGADKTVILWTNEGDGVLKYQHKESVQALAHNPVTGGLVSVAGSDYGVWSPEHMKVGKAALPAKGLCCAWSRNGQTLAVGLIDGSIILIHSQGGDKLMVKRNAPVWAVAFIPAPENGADVLVAGSCDRRLSFYGTDGKSMGKEKELPCEPCSISFFDNGRFLLVSGTNREVSLYTRDGNMLVKVVGADDCIWSVQTNPKQSQLCYGTNSGIVKVVDISIPVIHSIYNDQYVFRDNMSNALVHQLTLDTRLQIPCNGYIIKLAMYRDRVAAQLSDRFLVFELFYDDERKMKYQNIAIIRKRADCDHICVTFNGIVLCCDKRLTMYDFQGNMRQEWTVESAVACTKMIGGVEGRECLLLGLKNGTIVRIFVDNAFPTVLVKVNSVVRCVDLSCGKTKLAVVDDNGLLQAFDLRNKNEVLFMANGVQAVSWNSEYDDMICYTSTGNTMNVKTAALPPYEQKIPGYVIGFKANRVFNVTGTTVDKVDVPHSHALCRYIEKKDFESAFRIARLGVPDGDWKMLGMHAMTHLQLDIARRAFINIREVKLVELLNRLELQQRQKGCKSGEDDGLLMGDILAFQGKYQEAARQFLKAGSENRAIDMFCDLKMWADAQKICSNEAHLKELIRQQARWAEDSQNYIEASALFEACGDKMRAIAMLCNAGQADKLMEMCRSLPKSEVALITECANYFKKHKLLPYAMYAYEKVSDYRSLISLHMEMKEWRKAFALLDLYPQYIREVYVPWANWLADNGNFTAALDAYRQAKWPKEAVRMMESLAANSVICRRFREAAFYFIHLAGEYGVLEDNQNLTEAQWALRIKRSTECVRRADIYYAYHFVYLHVTQPFTYDELTLFNASRYVISMTSNNTVPLNVGRGEVLYTLAHIATKLDMTRTARMAFERLHSVVLPTKVMEQVDVDSLLLRSKGFNDNDELLDMCFRCKQIAQQFASAGDRCPTCFHPFVRCFVTFVNLPLVEFTLSNDLSDTEAERIILTGAGRKSAENKGDSGGNDYKGWKADGGADVITFAEEEDNLDALIDHQLAALGRGGAAGSDPFGAQLKYILRPGRASKGYQPFVVNAEMLCRMRRDEVFVVKAGFGKLPVQNKYYRVVNRSVGIILCPGCQHFFKDDNYEYECMKGKGCPLCRHRMGKKPVKHMSKVLNEVLASMERKKQ</sequence>
<dbReference type="Pfam" id="PF23381">
    <property type="entry name" value="Beta-prop_IFT122_1st"/>
    <property type="match status" value="2"/>
</dbReference>